<feature type="transmembrane region" description="Helical" evidence="1">
    <location>
        <begin position="78"/>
        <end position="100"/>
    </location>
</feature>
<dbReference type="AlphaFoldDB" id="A0A1C0A5C3"/>
<evidence type="ECO:0008006" key="4">
    <source>
        <dbReference type="Google" id="ProtNLM"/>
    </source>
</evidence>
<protein>
    <recommendedName>
        <fullName evidence="4">Sporulation protein YtrH</fullName>
    </recommendedName>
</protein>
<dbReference type="EMBL" id="LWDV01000010">
    <property type="protein sequence ID" value="OCL25340.1"/>
    <property type="molecule type" value="Genomic_DNA"/>
</dbReference>
<dbReference type="Proteomes" id="UP000093514">
    <property type="component" value="Unassembled WGS sequence"/>
</dbReference>
<evidence type="ECO:0000256" key="1">
    <source>
        <dbReference type="SAM" id="Phobius"/>
    </source>
</evidence>
<accession>A0A1C0A5C3</accession>
<keyword evidence="1" id="KW-0472">Membrane</keyword>
<name>A0A1C0A5C3_9FIRM</name>
<gene>
    <name evidence="2" type="ORF">U472_13365</name>
</gene>
<dbReference type="InterPro" id="IPR025689">
    <property type="entry name" value="Spore_YtrH"/>
</dbReference>
<organism evidence="2 3">
    <name type="scientific">Orenia metallireducens</name>
    <dbReference type="NCBI Taxonomy" id="1413210"/>
    <lineage>
        <taxon>Bacteria</taxon>
        <taxon>Bacillati</taxon>
        <taxon>Bacillota</taxon>
        <taxon>Clostridia</taxon>
        <taxon>Halanaerobiales</taxon>
        <taxon>Halobacteroidaceae</taxon>
        <taxon>Orenia</taxon>
    </lineage>
</organism>
<keyword evidence="1" id="KW-1133">Transmembrane helix</keyword>
<keyword evidence="1" id="KW-0812">Transmembrane</keyword>
<reference evidence="3" key="1">
    <citation type="submission" date="2016-07" db="EMBL/GenBank/DDBJ databases">
        <authorList>
            <person name="Florea S."/>
            <person name="Webb J.S."/>
            <person name="Jaromczyk J."/>
            <person name="Schardl C.L."/>
        </authorList>
    </citation>
    <scope>NUCLEOTIDE SEQUENCE [LARGE SCALE GENOMIC DNA]</scope>
    <source>
        <strain evidence="3">Z6</strain>
    </source>
</reference>
<keyword evidence="3" id="KW-1185">Reference proteome</keyword>
<comment type="caution">
    <text evidence="2">The sequence shown here is derived from an EMBL/GenBank/DDBJ whole genome shotgun (WGS) entry which is preliminary data.</text>
</comment>
<sequence>MGDKMERLILVFFVSLGVVLGGSILGSIGATLAKQSPIKVMSQLSQEIKLWAVVTAMGGSFSYLRMIEGGVFEGKIIVIFKQFIILTVAFLGAQLGIWIISVLTGGN</sequence>
<dbReference type="Pfam" id="PF14034">
    <property type="entry name" value="Spore_YtrH"/>
    <property type="match status" value="1"/>
</dbReference>
<reference evidence="2 3" key="2">
    <citation type="submission" date="2016-08" db="EMBL/GenBank/DDBJ databases">
        <title>Orenia metallireducens sp. nov. strain Z6, a Novel Metal-reducing Firmicute from the Deep Subsurface.</title>
        <authorList>
            <person name="Maxim B.I."/>
            <person name="Kenneth K."/>
            <person name="Flynn T.M."/>
            <person name="Oloughlin E.J."/>
            <person name="Locke R.A."/>
            <person name="Weber J.R."/>
            <person name="Egan S.M."/>
            <person name="Mackie R.I."/>
            <person name="Cann I.K."/>
        </authorList>
    </citation>
    <scope>NUCLEOTIDE SEQUENCE [LARGE SCALE GENOMIC DNA]</scope>
    <source>
        <strain evidence="2 3">Z6</strain>
    </source>
</reference>
<proteinExistence type="predicted"/>
<evidence type="ECO:0000313" key="2">
    <source>
        <dbReference type="EMBL" id="OCL25340.1"/>
    </source>
</evidence>
<evidence type="ECO:0000313" key="3">
    <source>
        <dbReference type="Proteomes" id="UP000093514"/>
    </source>
</evidence>